<dbReference type="Pfam" id="PF21006">
    <property type="entry name" value="NHase_beta_N"/>
    <property type="match status" value="1"/>
</dbReference>
<accession>A0AAW4XP87</accession>
<dbReference type="InterPro" id="IPR049054">
    <property type="entry name" value="CN_hydtase_beta-like_N"/>
</dbReference>
<comment type="catalytic activity">
    <reaction evidence="4 5">
        <text>an aliphatic primary amide = an aliphatic nitrile + H2O</text>
        <dbReference type="Rhea" id="RHEA:12673"/>
        <dbReference type="ChEBI" id="CHEBI:15377"/>
        <dbReference type="ChEBI" id="CHEBI:65285"/>
        <dbReference type="ChEBI" id="CHEBI:80291"/>
        <dbReference type="EC" id="4.2.1.84"/>
    </reaction>
</comment>
<feature type="domain" description="Nitrile hydratase beta subunit" evidence="7">
    <location>
        <begin position="130"/>
        <end position="223"/>
    </location>
</feature>
<dbReference type="EMBL" id="JAJNCO010000039">
    <property type="protein sequence ID" value="MCD2114995.1"/>
    <property type="molecule type" value="Genomic_DNA"/>
</dbReference>
<dbReference type="InterPro" id="IPR008990">
    <property type="entry name" value="Elect_transpt_acc-like_dom_sf"/>
</dbReference>
<protein>
    <recommendedName>
        <fullName evidence="5">Nitrile hydratase subunit beta</fullName>
        <shortName evidence="5">NHase</shortName>
        <ecNumber evidence="5">4.2.1.84</ecNumber>
    </recommendedName>
</protein>
<dbReference type="InterPro" id="IPR042262">
    <property type="entry name" value="CN_hydtase_beta_C"/>
</dbReference>
<dbReference type="InterPro" id="IPR003168">
    <property type="entry name" value="Nitrile_hydratase_bsu"/>
</dbReference>
<sequence length="226" mass="25142">MDGIHDLGGRAGLGPIKPESDEPVFHSDWERSVLTMFPAMALAGAFNLDQFRGAMEQIPPHDYLTSQYYEHWMHAMIHHGIEAGIFDSDELDRRTQYYMDHPDDTTPTRQDPQLVETISQLITHGADYPRPTDTEAAFAVGDKVIVRSDASPNTHTRRAGYVRGRVGEVVATHGAYVFPDTNALGAGESPEHLYTVRFSATELWGEPAAPNVVNHIDVFEPYLLPA</sequence>
<dbReference type="GO" id="GO:0046914">
    <property type="term" value="F:transition metal ion binding"/>
    <property type="evidence" value="ECO:0007669"/>
    <property type="project" value="InterPro"/>
</dbReference>
<reference evidence="9" key="1">
    <citation type="submission" date="2021-11" db="EMBL/GenBank/DDBJ databases">
        <title>Development of a sustainable strategy for remediation of hydrocarbon-contaminated territories based on the waste exchange concept.</title>
        <authorList>
            <person name="Elkin A."/>
        </authorList>
    </citation>
    <scope>NUCLEOTIDE SEQUENCE</scope>
    <source>
        <strain evidence="9">IEGM 757</strain>
    </source>
</reference>
<evidence type="ECO:0000256" key="5">
    <source>
        <dbReference type="PIRNR" id="PIRNR001427"/>
    </source>
</evidence>
<evidence type="ECO:0000256" key="6">
    <source>
        <dbReference type="SAM" id="MobiDB-lite"/>
    </source>
</evidence>
<dbReference type="GO" id="GO:0018822">
    <property type="term" value="F:nitrile hydratase activity"/>
    <property type="evidence" value="ECO:0007669"/>
    <property type="project" value="UniProtKB-EC"/>
</dbReference>
<evidence type="ECO:0000256" key="4">
    <source>
        <dbReference type="ARBA" id="ARBA00044877"/>
    </source>
</evidence>
<dbReference type="Gene3D" id="2.30.30.50">
    <property type="match status" value="1"/>
</dbReference>
<dbReference type="EC" id="4.2.1.84" evidence="5"/>
<dbReference type="Proteomes" id="UP001198630">
    <property type="component" value="Unassembled WGS sequence"/>
</dbReference>
<feature type="domain" description="Nitrile hydratase beta subunit-like N-terminal" evidence="8">
    <location>
        <begin position="1"/>
        <end position="109"/>
    </location>
</feature>
<comment type="similarity">
    <text evidence="2 5">Belongs to the nitrile hydratase subunit beta family.</text>
</comment>
<dbReference type="RefSeq" id="WP_230792911.1">
    <property type="nucleotide sequence ID" value="NZ_JAJNCO010000039.1"/>
</dbReference>
<comment type="caution">
    <text evidence="9">The sequence shown here is derived from an EMBL/GenBank/DDBJ whole genome shotgun (WGS) entry which is preliminary data.</text>
</comment>
<dbReference type="PIRSF" id="PIRSF001427">
    <property type="entry name" value="NHase_beta"/>
    <property type="match status" value="1"/>
</dbReference>
<feature type="region of interest" description="Disordered" evidence="6">
    <location>
        <begin position="1"/>
        <end position="22"/>
    </location>
</feature>
<organism evidence="9 10">
    <name type="scientific">Rhodococcus rhodochrous</name>
    <dbReference type="NCBI Taxonomy" id="1829"/>
    <lineage>
        <taxon>Bacteria</taxon>
        <taxon>Bacillati</taxon>
        <taxon>Actinomycetota</taxon>
        <taxon>Actinomycetes</taxon>
        <taxon>Mycobacteriales</taxon>
        <taxon>Nocardiaceae</taxon>
        <taxon>Rhodococcus</taxon>
    </lineage>
</organism>
<dbReference type="AlphaFoldDB" id="A0AAW4XP87"/>
<keyword evidence="3 5" id="KW-0456">Lyase</keyword>
<comment type="function">
    <text evidence="1 5">NHase catalyzes the hydration of various nitrile compounds to the corresponding amides.</text>
</comment>
<evidence type="ECO:0000313" key="10">
    <source>
        <dbReference type="Proteomes" id="UP001198630"/>
    </source>
</evidence>
<evidence type="ECO:0000259" key="7">
    <source>
        <dbReference type="Pfam" id="PF02211"/>
    </source>
</evidence>
<evidence type="ECO:0000259" key="8">
    <source>
        <dbReference type="Pfam" id="PF21006"/>
    </source>
</evidence>
<dbReference type="Gene3D" id="1.10.472.20">
    <property type="entry name" value="Nitrile hydratase, beta subunit"/>
    <property type="match status" value="1"/>
</dbReference>
<name>A0AAW4XP87_RHORH</name>
<evidence type="ECO:0000256" key="3">
    <source>
        <dbReference type="ARBA" id="ARBA00023239"/>
    </source>
</evidence>
<dbReference type="InterPro" id="IPR024690">
    <property type="entry name" value="CN_hydtase_beta_dom_C"/>
</dbReference>
<proteinExistence type="inferred from homology"/>
<evidence type="ECO:0000256" key="2">
    <source>
        <dbReference type="ARBA" id="ARBA00009098"/>
    </source>
</evidence>
<dbReference type="NCBIfam" id="TIGR03888">
    <property type="entry name" value="nitrile_beta"/>
    <property type="match status" value="1"/>
</dbReference>
<dbReference type="SUPFAM" id="SSF50090">
    <property type="entry name" value="Electron transport accessory proteins"/>
    <property type="match status" value="1"/>
</dbReference>
<evidence type="ECO:0000313" key="9">
    <source>
        <dbReference type="EMBL" id="MCD2114995.1"/>
    </source>
</evidence>
<gene>
    <name evidence="9" type="primary">nthB</name>
    <name evidence="9" type="ORF">LQ384_28375</name>
</gene>
<dbReference type="Pfam" id="PF02211">
    <property type="entry name" value="NHase_beta_C"/>
    <property type="match status" value="1"/>
</dbReference>
<evidence type="ECO:0000256" key="1">
    <source>
        <dbReference type="ARBA" id="ARBA00004042"/>
    </source>
</evidence>